<dbReference type="Proteomes" id="UP000282311">
    <property type="component" value="Unassembled WGS sequence"/>
</dbReference>
<proteinExistence type="predicted"/>
<dbReference type="InterPro" id="IPR006119">
    <property type="entry name" value="Resolv_N"/>
</dbReference>
<dbReference type="Pfam" id="PF00239">
    <property type="entry name" value="Resolvase"/>
    <property type="match status" value="1"/>
</dbReference>
<sequence>MKSCASQPQGCLSYPKMRTYILVEVMIRMKVAIYIRVATIEQTAEGQRNLLMEHARTLGWEVKKVYEDIASARDMFSRRALQNLILDTESASRDFDAVLVHGVDRLTRDSRDLFSLLETFRNSAMKLITPRGEIKCELPFILG</sequence>
<dbReference type="PANTHER" id="PTHR30461:SF23">
    <property type="entry name" value="DNA RECOMBINASE-RELATED"/>
    <property type="match status" value="1"/>
</dbReference>
<dbReference type="EMBL" id="RBAH01000023">
    <property type="protein sequence ID" value="RKN75049.1"/>
    <property type="molecule type" value="Genomic_DNA"/>
</dbReference>
<dbReference type="SMART" id="SM00857">
    <property type="entry name" value="Resolvase"/>
    <property type="match status" value="1"/>
</dbReference>
<dbReference type="InterPro" id="IPR050639">
    <property type="entry name" value="SSR_resolvase"/>
</dbReference>
<dbReference type="PROSITE" id="PS51736">
    <property type="entry name" value="RECOMBINASES_3"/>
    <property type="match status" value="1"/>
</dbReference>
<dbReference type="AlphaFoldDB" id="A0A3B0BS41"/>
<dbReference type="GO" id="GO:0003677">
    <property type="term" value="F:DNA binding"/>
    <property type="evidence" value="ECO:0007669"/>
    <property type="project" value="InterPro"/>
</dbReference>
<name>A0A3B0BS41_9BACL</name>
<evidence type="ECO:0000313" key="2">
    <source>
        <dbReference type="EMBL" id="RKN75049.1"/>
    </source>
</evidence>
<dbReference type="SUPFAM" id="SSF53041">
    <property type="entry name" value="Resolvase-like"/>
    <property type="match status" value="1"/>
</dbReference>
<dbReference type="PANTHER" id="PTHR30461">
    <property type="entry name" value="DNA-INVERTASE FROM LAMBDOID PROPHAGE"/>
    <property type="match status" value="1"/>
</dbReference>
<dbReference type="CDD" id="cd00338">
    <property type="entry name" value="Ser_Recombinase"/>
    <property type="match status" value="1"/>
</dbReference>
<reference evidence="2 3" key="1">
    <citation type="journal article" date="2007" name="Int. J. Syst. Evol. Microbiol.">
        <title>Paenibacillus ginsengarvi sp. nov., isolated from soil from ginseng cultivation.</title>
        <authorList>
            <person name="Yoon M.H."/>
            <person name="Ten L.N."/>
            <person name="Im W.T."/>
        </authorList>
    </citation>
    <scope>NUCLEOTIDE SEQUENCE [LARGE SCALE GENOMIC DNA]</scope>
    <source>
        <strain evidence="2 3">KCTC 13059</strain>
    </source>
</reference>
<evidence type="ECO:0000313" key="3">
    <source>
        <dbReference type="Proteomes" id="UP000282311"/>
    </source>
</evidence>
<evidence type="ECO:0000259" key="1">
    <source>
        <dbReference type="PROSITE" id="PS51736"/>
    </source>
</evidence>
<comment type="caution">
    <text evidence="2">The sequence shown here is derived from an EMBL/GenBank/DDBJ whole genome shotgun (WGS) entry which is preliminary data.</text>
</comment>
<feature type="domain" description="Resolvase/invertase-type recombinase catalytic" evidence="1">
    <location>
        <begin position="30"/>
        <end position="143"/>
    </location>
</feature>
<protein>
    <submittedName>
        <fullName evidence="2">Recombinase family protein</fullName>
    </submittedName>
</protein>
<accession>A0A3B0BS41</accession>
<dbReference type="GO" id="GO:0000150">
    <property type="term" value="F:DNA strand exchange activity"/>
    <property type="evidence" value="ECO:0007669"/>
    <property type="project" value="InterPro"/>
</dbReference>
<dbReference type="InterPro" id="IPR036162">
    <property type="entry name" value="Resolvase-like_N_sf"/>
</dbReference>
<dbReference type="Gene3D" id="3.40.50.1390">
    <property type="entry name" value="Resolvase, N-terminal catalytic domain"/>
    <property type="match status" value="1"/>
</dbReference>
<keyword evidence="3" id="KW-1185">Reference proteome</keyword>
<gene>
    <name evidence="2" type="ORF">D7M11_26315</name>
</gene>
<organism evidence="2 3">
    <name type="scientific">Paenibacillus ginsengarvi</name>
    <dbReference type="NCBI Taxonomy" id="400777"/>
    <lineage>
        <taxon>Bacteria</taxon>
        <taxon>Bacillati</taxon>
        <taxon>Bacillota</taxon>
        <taxon>Bacilli</taxon>
        <taxon>Bacillales</taxon>
        <taxon>Paenibacillaceae</taxon>
        <taxon>Paenibacillus</taxon>
    </lineage>
</organism>